<proteinExistence type="evidence at transcript level"/>
<sequence length="544" mass="62142">MPGYLGAKPLDPSSVKDGMMCVHCKEILKDPLQTDDGIRLCRSCTTEICYPDRAAQKDIIKILVACKYVDLGCTWQGFLKDWELHSAGCICKGVSCPHNGCSSMVAVRHLEGHKLVCPFRQDECMHCKLQLQHNQLEILDHKLNNCHIEECRVCKQKVNRETTMELASHPLKSESGPLTVHLSDPQTTFRHMQTLSARHDTLSKQVAQVKSTLGDVLNDILRGDKSITDLQANHQQFRELCERLSLSMTSVETQFQGLQQELLPGARQPVVDKNLLDRVRELEKLVAERDQVIKKQSQEFVEMKRVVEKLQASCDRNTRHIRQRKHDGETRGPTVGQDKHNEGNHGDDVAPLSRLVQLERRVEDLSRQTTSTQVHVQELELQLQASLASTHNGAFLWRIPNIARRRRDAVEERITSIYSPPFYTGRNGYKMCIRAYLNGDGQGYNTHLSLFFVIMKGEFDNLLKWPFEHKVSMILVDQSHRKHVVQTFKPTPESSSFQQPRSDMNVASGCPQFSKLSIFNDDSYCKEDVMYIKCIVDTTKIFHP</sequence>
<keyword evidence="4" id="KW-0175">Coiled coil</keyword>
<dbReference type="CDD" id="cd00270">
    <property type="entry name" value="MATH_TRAF_C"/>
    <property type="match status" value="1"/>
</dbReference>
<keyword evidence="7" id="KW-0675">Receptor</keyword>
<gene>
    <name evidence="7" type="primary">tnfr</name>
</gene>
<dbReference type="InterPro" id="IPR008974">
    <property type="entry name" value="TRAF-like"/>
</dbReference>
<dbReference type="EMBL" id="AJ784228">
    <property type="protein sequence ID" value="CAH04636.1"/>
    <property type="molecule type" value="mRNA"/>
</dbReference>
<dbReference type="GO" id="GO:0042981">
    <property type="term" value="P:regulation of apoptotic process"/>
    <property type="evidence" value="ECO:0007669"/>
    <property type="project" value="InterPro"/>
</dbReference>
<dbReference type="Gene3D" id="3.30.40.10">
    <property type="entry name" value="Zinc/RING finger domain, C3HC4 (zinc finger)"/>
    <property type="match status" value="1"/>
</dbReference>
<dbReference type="SMART" id="SM00061">
    <property type="entry name" value="MATH"/>
    <property type="match status" value="1"/>
</dbReference>
<dbReference type="PIRSF" id="PIRSF015614">
    <property type="entry name" value="TRAF"/>
    <property type="match status" value="1"/>
</dbReference>
<dbReference type="InterPro" id="IPR002083">
    <property type="entry name" value="MATH/TRAF_dom"/>
</dbReference>
<dbReference type="PROSITE" id="PS50144">
    <property type="entry name" value="MATH"/>
    <property type="match status" value="1"/>
</dbReference>
<dbReference type="InterPro" id="IPR013083">
    <property type="entry name" value="Znf_RING/FYVE/PHD"/>
</dbReference>
<dbReference type="PANTHER" id="PTHR10131:SF138">
    <property type="entry name" value="RE66324P"/>
    <property type="match status" value="1"/>
</dbReference>
<evidence type="ECO:0000256" key="4">
    <source>
        <dbReference type="ARBA" id="ARBA00023054"/>
    </source>
</evidence>
<evidence type="ECO:0000256" key="1">
    <source>
        <dbReference type="ARBA" id="ARBA00022499"/>
    </source>
</evidence>
<dbReference type="FunFam" id="2.60.210.10:FF:000001">
    <property type="entry name" value="TNF receptor-associated factor"/>
    <property type="match status" value="1"/>
</dbReference>
<dbReference type="Gene3D" id="2.60.210.10">
    <property type="entry name" value="Apoptosis, Tumor Necrosis Factor Receptor Associated Protein 2, Chain A"/>
    <property type="match status" value="1"/>
</dbReference>
<dbReference type="AlphaFoldDB" id="Q50IU9"/>
<evidence type="ECO:0000256" key="5">
    <source>
        <dbReference type="SAM" id="MobiDB-lite"/>
    </source>
</evidence>
<evidence type="ECO:0000313" key="7">
    <source>
        <dbReference type="EMBL" id="CAH04636.1"/>
    </source>
</evidence>
<keyword evidence="2" id="KW-0053">Apoptosis</keyword>
<keyword evidence="1" id="KW-1017">Isopeptide bond</keyword>
<dbReference type="InterPro" id="IPR012227">
    <property type="entry name" value="TNF_rcpt-assoc_TRAF_met"/>
</dbReference>
<evidence type="ECO:0000256" key="2">
    <source>
        <dbReference type="ARBA" id="ARBA00022703"/>
    </source>
</evidence>
<dbReference type="Pfam" id="PF21355">
    <property type="entry name" value="TRAF-mep_MATH"/>
    <property type="match status" value="1"/>
</dbReference>
<dbReference type="InterPro" id="IPR049342">
    <property type="entry name" value="TRAF1-6_MATH_dom"/>
</dbReference>
<organism evidence="7">
    <name type="scientific">Suberites domuncula</name>
    <name type="common">Sponge</name>
    <dbReference type="NCBI Taxonomy" id="55567"/>
    <lineage>
        <taxon>Eukaryota</taxon>
        <taxon>Metazoa</taxon>
        <taxon>Porifera</taxon>
        <taxon>Demospongiae</taxon>
        <taxon>Heteroscleromorpha</taxon>
        <taxon>Suberitida</taxon>
        <taxon>Suberitidae</taxon>
        <taxon>Suberites</taxon>
    </lineage>
</organism>
<dbReference type="GO" id="GO:0009898">
    <property type="term" value="C:cytoplasmic side of plasma membrane"/>
    <property type="evidence" value="ECO:0007669"/>
    <property type="project" value="TreeGrafter"/>
</dbReference>
<keyword evidence="3" id="KW-0832">Ubl conjugation</keyword>
<accession>Q50IU9</accession>
<feature type="region of interest" description="Disordered" evidence="5">
    <location>
        <begin position="317"/>
        <end position="349"/>
    </location>
</feature>
<feature type="domain" description="MATH" evidence="6">
    <location>
        <begin position="392"/>
        <end position="536"/>
    </location>
</feature>
<feature type="compositionally biased region" description="Basic and acidic residues" evidence="5">
    <location>
        <begin position="337"/>
        <end position="348"/>
    </location>
</feature>
<name>Q50IU9_SUBDO</name>
<dbReference type="SUPFAM" id="SSF49599">
    <property type="entry name" value="TRAF domain-like"/>
    <property type="match status" value="2"/>
</dbReference>
<dbReference type="PANTHER" id="PTHR10131">
    <property type="entry name" value="TNF RECEPTOR ASSOCIATED FACTOR"/>
    <property type="match status" value="1"/>
</dbReference>
<dbReference type="GO" id="GO:0008270">
    <property type="term" value="F:zinc ion binding"/>
    <property type="evidence" value="ECO:0007669"/>
    <property type="project" value="InterPro"/>
</dbReference>
<dbReference type="GO" id="GO:0043122">
    <property type="term" value="P:regulation of canonical NF-kappaB signal transduction"/>
    <property type="evidence" value="ECO:0007669"/>
    <property type="project" value="TreeGrafter"/>
</dbReference>
<protein>
    <submittedName>
        <fullName evidence="7">Tumour necrosis receptor-associated factor</fullName>
    </submittedName>
</protein>
<evidence type="ECO:0000256" key="3">
    <source>
        <dbReference type="ARBA" id="ARBA00022843"/>
    </source>
</evidence>
<evidence type="ECO:0000259" key="6">
    <source>
        <dbReference type="PROSITE" id="PS50144"/>
    </source>
</evidence>
<dbReference type="GO" id="GO:0007165">
    <property type="term" value="P:signal transduction"/>
    <property type="evidence" value="ECO:0007669"/>
    <property type="project" value="InterPro"/>
</dbReference>
<dbReference type="GO" id="GO:0006915">
    <property type="term" value="P:apoptotic process"/>
    <property type="evidence" value="ECO:0007669"/>
    <property type="project" value="UniProtKB-KW"/>
</dbReference>
<dbReference type="GO" id="GO:0005164">
    <property type="term" value="F:tumor necrosis factor receptor binding"/>
    <property type="evidence" value="ECO:0007669"/>
    <property type="project" value="TreeGrafter"/>
</dbReference>
<reference evidence="7" key="1">
    <citation type="journal article" date="2005" name="Genomics">
        <title>Biosilica formation in spicules of the sponge Suberites domuncula: synchronous expression of a gene cluster.</title>
        <authorList>
            <person name="Schroeder H.C."/>
            <person name="Perovic-Ottstadt S."/>
            <person name="Grebenjuk V.A."/>
            <person name="Engel S."/>
            <person name="Mueller I.M."/>
            <person name="Mueller W.E.G."/>
        </authorList>
    </citation>
    <scope>NUCLEOTIDE SEQUENCE</scope>
</reference>